<comment type="caution">
    <text evidence="2">The sequence shown here is derived from an EMBL/GenBank/DDBJ whole genome shotgun (WGS) entry which is preliminary data.</text>
</comment>
<dbReference type="SUPFAM" id="SSF69572">
    <property type="entry name" value="Activating enzymes of the ubiquitin-like proteins"/>
    <property type="match status" value="1"/>
</dbReference>
<dbReference type="AlphaFoldDB" id="A0A2M8PIC5"/>
<sequence length="323" mass="34694">MSNAWDRVERYLGEDALAQLARKKIAVVGLGSGGGFVALTLAMSGVGQFVLIDDDIVEVTNVVRHVADLRDVGRPKVEAVADLIRARNPKAQVQAIVGRVENHASALQDIDLVVVGVDGELAKYAINAVCRENNLVAIYAGVYERGEGGDVTIIYPSGDGPCYACWAQQLRADISQPSDAETDLDYGMIGEDGTLAAEPGLYLHVVRVASAQADMALNFLLKGQPIYREFPANTVVLANVALEVFEGIPVPPYSAQWLNIPRDPHCLVCGVPKQSALSLEALAADLIADVDSEADEQRVIESLEKRAQAKRQTQSMGKVTSEE</sequence>
<dbReference type="InterPro" id="IPR045886">
    <property type="entry name" value="ThiF/MoeB/HesA"/>
</dbReference>
<dbReference type="InterPro" id="IPR000594">
    <property type="entry name" value="ThiF_NAD_FAD-bd"/>
</dbReference>
<feature type="domain" description="THIF-type NAD/FAD binding fold" evidence="1">
    <location>
        <begin position="12"/>
        <end position="223"/>
    </location>
</feature>
<evidence type="ECO:0000313" key="2">
    <source>
        <dbReference type="EMBL" id="PJF37295.1"/>
    </source>
</evidence>
<dbReference type="Gene3D" id="3.40.50.720">
    <property type="entry name" value="NAD(P)-binding Rossmann-like Domain"/>
    <property type="match status" value="1"/>
</dbReference>
<dbReference type="EMBL" id="PGTM01000007">
    <property type="protein sequence ID" value="PJF37295.1"/>
    <property type="molecule type" value="Genomic_DNA"/>
</dbReference>
<evidence type="ECO:0000259" key="1">
    <source>
        <dbReference type="Pfam" id="PF00899"/>
    </source>
</evidence>
<dbReference type="GO" id="GO:0008641">
    <property type="term" value="F:ubiquitin-like modifier activating enzyme activity"/>
    <property type="evidence" value="ECO:0007669"/>
    <property type="project" value="InterPro"/>
</dbReference>
<dbReference type="PANTHER" id="PTHR43267:SF1">
    <property type="entry name" value="TRNA THREONYLCARBAMOYLADENOSINE DEHYDRATASE"/>
    <property type="match status" value="1"/>
</dbReference>
<protein>
    <recommendedName>
        <fullName evidence="1">THIF-type NAD/FAD binding fold domain-containing protein</fullName>
    </recommendedName>
</protein>
<reference evidence="2 3" key="1">
    <citation type="submission" date="2017-11" db="EMBL/GenBank/DDBJ databases">
        <title>Evolution of Phototrophy in the Chloroflexi Phylum Driven by Horizontal Gene Transfer.</title>
        <authorList>
            <person name="Ward L.M."/>
            <person name="Hemp J."/>
            <person name="Shih P.M."/>
            <person name="Mcglynn S.E."/>
            <person name="Fischer W."/>
        </authorList>
    </citation>
    <scope>NUCLEOTIDE SEQUENCE [LARGE SCALE GENOMIC DNA]</scope>
    <source>
        <strain evidence="2">JP3_13</strain>
    </source>
</reference>
<dbReference type="PANTHER" id="PTHR43267">
    <property type="entry name" value="TRNA THREONYLCARBAMOYLADENOSINE DEHYDRATASE"/>
    <property type="match status" value="1"/>
</dbReference>
<accession>A0A2M8PIC5</accession>
<dbReference type="GO" id="GO:0061504">
    <property type="term" value="P:cyclic threonylcarbamoyladenosine biosynthetic process"/>
    <property type="evidence" value="ECO:0007669"/>
    <property type="project" value="TreeGrafter"/>
</dbReference>
<name>A0A2M8PIC5_9CHLR</name>
<proteinExistence type="predicted"/>
<evidence type="ECO:0000313" key="3">
    <source>
        <dbReference type="Proteomes" id="UP000229681"/>
    </source>
</evidence>
<dbReference type="Pfam" id="PF00899">
    <property type="entry name" value="ThiF"/>
    <property type="match status" value="1"/>
</dbReference>
<organism evidence="2 3">
    <name type="scientific">Candidatus Thermofonsia Clade 1 bacterium</name>
    <dbReference type="NCBI Taxonomy" id="2364210"/>
    <lineage>
        <taxon>Bacteria</taxon>
        <taxon>Bacillati</taxon>
        <taxon>Chloroflexota</taxon>
        <taxon>Candidatus Thermofontia</taxon>
        <taxon>Candidatus Thermofonsia Clade 1</taxon>
    </lineage>
</organism>
<dbReference type="Proteomes" id="UP000229681">
    <property type="component" value="Unassembled WGS sequence"/>
</dbReference>
<dbReference type="GO" id="GO:0061503">
    <property type="term" value="F:tRNA threonylcarbamoyladenosine dehydratase"/>
    <property type="evidence" value="ECO:0007669"/>
    <property type="project" value="TreeGrafter"/>
</dbReference>
<gene>
    <name evidence="2" type="ORF">CUN49_01175</name>
</gene>
<dbReference type="InterPro" id="IPR035985">
    <property type="entry name" value="Ubiquitin-activating_enz"/>
</dbReference>